<feature type="transmembrane region" description="Helical" evidence="2">
    <location>
        <begin position="214"/>
        <end position="234"/>
    </location>
</feature>
<comment type="caution">
    <text evidence="4">The sequence shown here is derived from an EMBL/GenBank/DDBJ whole genome shotgun (WGS) entry which is preliminary data.</text>
</comment>
<dbReference type="RefSeq" id="WP_104597220.1">
    <property type="nucleotide sequence ID" value="NZ_MIGV01000004.1"/>
</dbReference>
<evidence type="ECO:0000313" key="5">
    <source>
        <dbReference type="Proteomes" id="UP000238270"/>
    </source>
</evidence>
<feature type="transmembrane region" description="Helical" evidence="2">
    <location>
        <begin position="346"/>
        <end position="365"/>
    </location>
</feature>
<evidence type="ECO:0000256" key="1">
    <source>
        <dbReference type="SAM" id="MobiDB-lite"/>
    </source>
</evidence>
<dbReference type="Pfam" id="PF01757">
    <property type="entry name" value="Acyl_transf_3"/>
    <property type="match status" value="1"/>
</dbReference>
<dbReference type="GO" id="GO:0016020">
    <property type="term" value="C:membrane"/>
    <property type="evidence" value="ECO:0007669"/>
    <property type="project" value="TreeGrafter"/>
</dbReference>
<feature type="transmembrane region" description="Helical" evidence="2">
    <location>
        <begin position="184"/>
        <end position="202"/>
    </location>
</feature>
<feature type="transmembrane region" description="Helical" evidence="2">
    <location>
        <begin position="102"/>
        <end position="124"/>
    </location>
</feature>
<feature type="transmembrane region" description="Helical" evidence="2">
    <location>
        <begin position="57"/>
        <end position="82"/>
    </location>
</feature>
<evidence type="ECO:0000259" key="3">
    <source>
        <dbReference type="Pfam" id="PF01757"/>
    </source>
</evidence>
<dbReference type="AlphaFoldDB" id="A0A2S6Z725"/>
<organism evidence="4 5">
    <name type="scientific">Xanthomonas arboricola pv. populi</name>
    <dbReference type="NCBI Taxonomy" id="487823"/>
    <lineage>
        <taxon>Bacteria</taxon>
        <taxon>Pseudomonadati</taxon>
        <taxon>Pseudomonadota</taxon>
        <taxon>Gammaproteobacteria</taxon>
        <taxon>Lysobacterales</taxon>
        <taxon>Lysobacteraceae</taxon>
        <taxon>Xanthomonas</taxon>
    </lineage>
</organism>
<name>A0A2S6Z725_9XANT</name>
<protein>
    <recommendedName>
        <fullName evidence="3">Acyltransferase 3 domain-containing protein</fullName>
    </recommendedName>
</protein>
<dbReference type="PANTHER" id="PTHR23028">
    <property type="entry name" value="ACETYLTRANSFERASE"/>
    <property type="match status" value="1"/>
</dbReference>
<evidence type="ECO:0000256" key="2">
    <source>
        <dbReference type="SAM" id="Phobius"/>
    </source>
</evidence>
<keyword evidence="2" id="KW-1133">Transmembrane helix</keyword>
<accession>A0A2S6Z725</accession>
<keyword evidence="2" id="KW-0812">Transmembrane</keyword>
<feature type="transmembrane region" description="Helical" evidence="2">
    <location>
        <begin position="314"/>
        <end position="331"/>
    </location>
</feature>
<feature type="transmembrane region" description="Helical" evidence="2">
    <location>
        <begin position="151"/>
        <end position="172"/>
    </location>
</feature>
<dbReference type="GO" id="GO:0016747">
    <property type="term" value="F:acyltransferase activity, transferring groups other than amino-acyl groups"/>
    <property type="evidence" value="ECO:0007669"/>
    <property type="project" value="InterPro"/>
</dbReference>
<feature type="transmembrane region" description="Helical" evidence="2">
    <location>
        <begin position="246"/>
        <end position="263"/>
    </location>
</feature>
<dbReference type="GO" id="GO:0000271">
    <property type="term" value="P:polysaccharide biosynthetic process"/>
    <property type="evidence" value="ECO:0007669"/>
    <property type="project" value="TreeGrafter"/>
</dbReference>
<evidence type="ECO:0000313" key="4">
    <source>
        <dbReference type="EMBL" id="PPT77404.1"/>
    </source>
</evidence>
<feature type="domain" description="Acyltransferase 3" evidence="3">
    <location>
        <begin position="28"/>
        <end position="361"/>
    </location>
</feature>
<feature type="transmembrane region" description="Helical" evidence="2">
    <location>
        <begin position="32"/>
        <end position="51"/>
    </location>
</feature>
<dbReference type="InterPro" id="IPR002656">
    <property type="entry name" value="Acyl_transf_3_dom"/>
</dbReference>
<sequence length="397" mass="44277">MHSETSDTHSPVTGLPTARPTRSGGRLHFLDALRGIAAAYVVFFHLVYVGGVPAPAWLSGLVAQGGSGVMLFFVVSCFSLFFTMPARLKEARPIFSFFTHRFFRIAPLFYVWIAITCVLMVYVYHLPVTTAAVFQSIFFVFNLVPGNQSGIVMASWTIGVEMLFYAIFPLFYFRTRNLVQSVSLLLLTLLAYFALQFVLPLLPLNPETADSIHQWLFIKDLPVFALGAVCYFLLSNRLANEPGAPDREVGFLLILVAACIFVARSNAWINDGIFGGHPYMWPAIWYAALVVGLALNPIWLLVNRLTRFLGTISYSLYLAHGPVINTLRPWYDKLALHDDWSTTKTYLIAAGGTMMVSVTISYVTYRLIEVPFIRLGKAFYAKLPGNAAGAQTARRSR</sequence>
<keyword evidence="2" id="KW-0472">Membrane</keyword>
<dbReference type="Proteomes" id="UP000238270">
    <property type="component" value="Unassembled WGS sequence"/>
</dbReference>
<reference evidence="4 5" key="1">
    <citation type="submission" date="2016-08" db="EMBL/GenBank/DDBJ databases">
        <title>Evolution of the type three secretion system and type three effector repertoires in Xanthomonas.</title>
        <authorList>
            <person name="Merda D."/>
            <person name="Briand M."/>
            <person name="Bosis E."/>
            <person name="Rousseau C."/>
            <person name="Portier P."/>
            <person name="Jacques M.-A."/>
            <person name="Fischer-Le Saux M."/>
        </authorList>
    </citation>
    <scope>NUCLEOTIDE SEQUENCE [LARGE SCALE GENOMIC DNA]</scope>
    <source>
        <strain evidence="4 5">CFBP 3122</strain>
    </source>
</reference>
<feature type="transmembrane region" description="Helical" evidence="2">
    <location>
        <begin position="283"/>
        <end position="302"/>
    </location>
</feature>
<feature type="region of interest" description="Disordered" evidence="1">
    <location>
        <begin position="1"/>
        <end position="21"/>
    </location>
</feature>
<dbReference type="InterPro" id="IPR050879">
    <property type="entry name" value="Acyltransferase_3"/>
</dbReference>
<gene>
    <name evidence="4" type="ORF">XaplCFBP3122_05340</name>
</gene>
<proteinExistence type="predicted"/>
<dbReference type="EMBL" id="MIGV01000004">
    <property type="protein sequence ID" value="PPT77404.1"/>
    <property type="molecule type" value="Genomic_DNA"/>
</dbReference>
<dbReference type="PANTHER" id="PTHR23028:SF53">
    <property type="entry name" value="ACYL_TRANSF_3 DOMAIN-CONTAINING PROTEIN"/>
    <property type="match status" value="1"/>
</dbReference>